<name>A0ABR0LL32_9PEZI</name>
<accession>A0ABR0LL32</accession>
<evidence type="ECO:0000313" key="3">
    <source>
        <dbReference type="Proteomes" id="UP001357485"/>
    </source>
</evidence>
<evidence type="ECO:0000313" key="2">
    <source>
        <dbReference type="EMBL" id="KAK5192715.1"/>
    </source>
</evidence>
<feature type="non-terminal residue" evidence="2">
    <location>
        <position position="1"/>
    </location>
</feature>
<organism evidence="2 3">
    <name type="scientific">Cryomyces antarcticus</name>
    <dbReference type="NCBI Taxonomy" id="329879"/>
    <lineage>
        <taxon>Eukaryota</taxon>
        <taxon>Fungi</taxon>
        <taxon>Dikarya</taxon>
        <taxon>Ascomycota</taxon>
        <taxon>Pezizomycotina</taxon>
        <taxon>Dothideomycetes</taxon>
        <taxon>Dothideomycetes incertae sedis</taxon>
        <taxon>Cryomyces</taxon>
    </lineage>
</organism>
<keyword evidence="3" id="KW-1185">Reference proteome</keyword>
<protein>
    <submittedName>
        <fullName evidence="2">Uncharacterized protein</fullName>
    </submittedName>
</protein>
<feature type="non-terminal residue" evidence="2">
    <location>
        <position position="156"/>
    </location>
</feature>
<gene>
    <name evidence="2" type="ORF">LTR16_007387</name>
</gene>
<feature type="region of interest" description="Disordered" evidence="1">
    <location>
        <begin position="1"/>
        <end position="156"/>
    </location>
</feature>
<feature type="compositionally biased region" description="Basic residues" evidence="1">
    <location>
        <begin position="100"/>
        <end position="115"/>
    </location>
</feature>
<proteinExistence type="predicted"/>
<sequence>RRHPRQRTRWSRPARRRNRDRRAGRSRAGNLRRHGSAGGRLRGSALQSRDRAPRAARAFRRPRHRRPGAQGQRRGRYRRAHGHAGERMERYRWVGERDGRRHRRGQERNRARRLGQQHLVQPPPTPRAPAREVDAGTSGRGGRRERCWRRSPPAQM</sequence>
<feature type="compositionally biased region" description="Basic residues" evidence="1">
    <location>
        <begin position="1"/>
        <end position="35"/>
    </location>
</feature>
<dbReference type="Proteomes" id="UP001357485">
    <property type="component" value="Unassembled WGS sequence"/>
</dbReference>
<feature type="compositionally biased region" description="Basic residues" evidence="1">
    <location>
        <begin position="57"/>
        <end position="82"/>
    </location>
</feature>
<dbReference type="EMBL" id="JAVRRA010017981">
    <property type="protein sequence ID" value="KAK5192715.1"/>
    <property type="molecule type" value="Genomic_DNA"/>
</dbReference>
<comment type="caution">
    <text evidence="2">The sequence shown here is derived from an EMBL/GenBank/DDBJ whole genome shotgun (WGS) entry which is preliminary data.</text>
</comment>
<evidence type="ECO:0000256" key="1">
    <source>
        <dbReference type="SAM" id="MobiDB-lite"/>
    </source>
</evidence>
<feature type="compositionally biased region" description="Basic and acidic residues" evidence="1">
    <location>
        <begin position="83"/>
        <end position="99"/>
    </location>
</feature>
<reference evidence="2 3" key="1">
    <citation type="submission" date="2023-08" db="EMBL/GenBank/DDBJ databases">
        <title>Black Yeasts Isolated from many extreme environments.</title>
        <authorList>
            <person name="Coleine C."/>
            <person name="Stajich J.E."/>
            <person name="Selbmann L."/>
        </authorList>
    </citation>
    <scope>NUCLEOTIDE SEQUENCE [LARGE SCALE GENOMIC DNA]</scope>
    <source>
        <strain evidence="2 3">CCFEE 536</strain>
    </source>
</reference>